<dbReference type="SUPFAM" id="SSF53756">
    <property type="entry name" value="UDP-Glycosyltransferase/glycogen phosphorylase"/>
    <property type="match status" value="2"/>
</dbReference>
<evidence type="ECO:0000313" key="2">
    <source>
        <dbReference type="EMBL" id="MDQ0303423.1"/>
    </source>
</evidence>
<name>A0ABU0BC61_9HYPH</name>
<dbReference type="Proteomes" id="UP001224682">
    <property type="component" value="Unassembled WGS sequence"/>
</dbReference>
<evidence type="ECO:0000313" key="3">
    <source>
        <dbReference type="Proteomes" id="UP001224682"/>
    </source>
</evidence>
<comment type="caution">
    <text evidence="2">The sequence shown here is derived from an EMBL/GenBank/DDBJ whole genome shotgun (WGS) entry which is preliminary data.</text>
</comment>
<evidence type="ECO:0000259" key="1">
    <source>
        <dbReference type="Pfam" id="PF00534"/>
    </source>
</evidence>
<proteinExistence type="predicted"/>
<feature type="domain" description="Glycosyl transferase family 1" evidence="1">
    <location>
        <begin position="187"/>
        <end position="352"/>
    </location>
</feature>
<protein>
    <submittedName>
        <fullName evidence="2">Glycosyltransferase involved in cell wall biosynthesis</fullName>
    </submittedName>
</protein>
<sequence>MPEPVPPANRPPLLIVSVASGYGGAERTIETLLPPLLAQRRVEVFASNPLHLERLQRISHPRLGLHEVDATQGDFAAIAARRLVKRVLALRPSALLTNTIDSLRILALATKWLPGLDAIACVAAHDFLWFDRAALLPQVPRATLVVPDRSVLERPDYLADYVWPHGPMRAVVIPNPVDIPEAPAAEPAEDAPFLHLATLNGFKGHAALVAAAAVLKVRCPGLRIVSAGHRPIPALERELRERMAAVDIAGTLDLQDHVPDPSALLRQARAVLVTSLSEHGGPETFSRAIIEAWAQGRPVIAFACGAPAQLIRHEVDGLLVDEGDVEGLAGAVERLHRDPALADRLGRNGRERAARDFATPQVLAQWTAVLDGRWCVRRLAPPAGAGRGGPALLLDVSLTLENGWNSPVGMSRVERHTADHVATQPVRVQLVRRSPEQGGYRRLSGQELEFLAGTPDGMGRIADAELAAGALPPPPRARPPGPVTRALASLQLTDPRLRRLITHRLVPRRLIRKLEGRLTAKPRRAPRPAPPFAPAAGDVLLSVSNPWDYLAPSVFTALRAQGVRLVLAVHDLMVWETPQWTAGRDPRRYCADMLGTLAQADALVAVSQHTARQVERALAEQGCALPPLRVAAPGGLVTAGALAGGPPPGLPKDRPFVLYCSTIEIRKNHILLLNLWEQLRALLPPERLPVLVLAGRWGWGADAVRLAVERNWRLAPHVRVVPALRDEQLRWLYRHARFTVFPSFTEGFGLPVAESLALGTPVLVSAHPALIEASAGLMPALDPGDLPAWRAAVIRLCLDDTYLAQLRAKAVQYPPAPADLLPRALLQAAYVAP</sequence>
<dbReference type="InterPro" id="IPR001296">
    <property type="entry name" value="Glyco_trans_1"/>
</dbReference>
<dbReference type="PANTHER" id="PTHR12526:SF630">
    <property type="entry name" value="GLYCOSYLTRANSFERASE"/>
    <property type="match status" value="1"/>
</dbReference>
<dbReference type="RefSeq" id="WP_307020142.1">
    <property type="nucleotide sequence ID" value="NZ_JAUSUI010000005.1"/>
</dbReference>
<dbReference type="CDD" id="cd03801">
    <property type="entry name" value="GT4_PimA-like"/>
    <property type="match status" value="1"/>
</dbReference>
<reference evidence="2 3" key="1">
    <citation type="submission" date="2023-07" db="EMBL/GenBank/DDBJ databases">
        <title>Genomic Encyclopedia of Type Strains, Phase IV (KMG-IV): sequencing the most valuable type-strain genomes for metagenomic binning, comparative biology and taxonomic classification.</title>
        <authorList>
            <person name="Goeker M."/>
        </authorList>
    </citation>
    <scope>NUCLEOTIDE SEQUENCE [LARGE SCALE GENOMIC DNA]</scope>
    <source>
        <strain evidence="2 3">DSM 2457</strain>
    </source>
</reference>
<feature type="domain" description="Glycosyl transferase family 1" evidence="1">
    <location>
        <begin position="649"/>
        <end position="772"/>
    </location>
</feature>
<dbReference type="Gene3D" id="3.40.50.2000">
    <property type="entry name" value="Glycogen Phosphorylase B"/>
    <property type="match status" value="3"/>
</dbReference>
<gene>
    <name evidence="2" type="ORF">J2S75_002457</name>
</gene>
<keyword evidence="3" id="KW-1185">Reference proteome</keyword>
<accession>A0ABU0BC61</accession>
<organism evidence="2 3">
    <name type="scientific">Ancylobacter polymorphus</name>
    <dbReference type="NCBI Taxonomy" id="223390"/>
    <lineage>
        <taxon>Bacteria</taxon>
        <taxon>Pseudomonadati</taxon>
        <taxon>Pseudomonadota</taxon>
        <taxon>Alphaproteobacteria</taxon>
        <taxon>Hyphomicrobiales</taxon>
        <taxon>Xanthobacteraceae</taxon>
        <taxon>Ancylobacter</taxon>
    </lineage>
</organism>
<dbReference type="PANTHER" id="PTHR12526">
    <property type="entry name" value="GLYCOSYLTRANSFERASE"/>
    <property type="match status" value="1"/>
</dbReference>
<dbReference type="EMBL" id="JAUSUI010000005">
    <property type="protein sequence ID" value="MDQ0303423.1"/>
    <property type="molecule type" value="Genomic_DNA"/>
</dbReference>
<dbReference type="Pfam" id="PF00534">
    <property type="entry name" value="Glycos_transf_1"/>
    <property type="match status" value="2"/>
</dbReference>